<dbReference type="Pfam" id="PF01035">
    <property type="entry name" value="DNA_binding_1"/>
    <property type="match status" value="1"/>
</dbReference>
<evidence type="ECO:0000256" key="6">
    <source>
        <dbReference type="ARBA" id="ARBA00022763"/>
    </source>
</evidence>
<dbReference type="EMBL" id="MNZT01000010">
    <property type="protein sequence ID" value="OIP99731.1"/>
    <property type="molecule type" value="Genomic_DNA"/>
</dbReference>
<evidence type="ECO:0000256" key="7">
    <source>
        <dbReference type="ARBA" id="ARBA00023204"/>
    </source>
</evidence>
<dbReference type="InterPro" id="IPR008332">
    <property type="entry name" value="MethylG_MeTrfase_N"/>
</dbReference>
<dbReference type="Gene3D" id="3.30.160.70">
    <property type="entry name" value="Methylated DNA-protein cysteine methyltransferase domain"/>
    <property type="match status" value="1"/>
</dbReference>
<evidence type="ECO:0000256" key="3">
    <source>
        <dbReference type="ARBA" id="ARBA00011918"/>
    </source>
</evidence>
<dbReference type="InterPro" id="IPR036217">
    <property type="entry name" value="MethylDNA_cys_MeTrfase_DNAb"/>
</dbReference>
<evidence type="ECO:0000256" key="8">
    <source>
        <dbReference type="ARBA" id="ARBA00049348"/>
    </source>
</evidence>
<dbReference type="Proteomes" id="UP000183245">
    <property type="component" value="Unassembled WGS sequence"/>
</dbReference>
<protein>
    <recommendedName>
        <fullName evidence="3">methylated-DNA--[protein]-cysteine S-methyltransferase</fullName>
        <ecNumber evidence="3">2.1.1.63</ecNumber>
    </recommendedName>
</protein>
<dbReference type="STRING" id="1817892.AUK40_00545"/>
<comment type="caution">
    <text evidence="11">The sequence shown here is derived from an EMBL/GenBank/DDBJ whole genome shotgun (WGS) entry which is preliminary data.</text>
</comment>
<keyword evidence="6" id="KW-0227">DNA damage</keyword>
<dbReference type="SUPFAM" id="SSF46767">
    <property type="entry name" value="Methylated DNA-protein cysteine methyltransferase, C-terminal domain"/>
    <property type="match status" value="1"/>
</dbReference>
<sequence>MEQLFSNRMEAPFGTLYLAATPKGICRISFSPDDFYPWLFDHVDAVEAVEREYHLLKHLKVELRKYFSGHLQQFTSPLDVRGTVFQNKVWQAMQAIPYGKTETYAQVAATIRVGKGFRAVGTACGANPLPIVIPCHRVVGSHGGFGGYAGGLPVKEWLLRREGVMLV</sequence>
<evidence type="ECO:0000256" key="2">
    <source>
        <dbReference type="ARBA" id="ARBA00008711"/>
    </source>
</evidence>
<organism evidence="11 12">
    <name type="scientific">Candidatus Wirthbacteria bacterium CG2_30_54_11</name>
    <dbReference type="NCBI Taxonomy" id="1817892"/>
    <lineage>
        <taxon>Bacteria</taxon>
        <taxon>Candidatus Wirthbacteria</taxon>
    </lineage>
</organism>
<dbReference type="SUPFAM" id="SSF53155">
    <property type="entry name" value="Methylated DNA-protein cysteine methyltransferase domain"/>
    <property type="match status" value="1"/>
</dbReference>
<dbReference type="EC" id="2.1.1.63" evidence="3"/>
<dbReference type="FunFam" id="1.10.10.10:FF:000214">
    <property type="entry name" value="Methylated-DNA--protein-cysteine methyltransferase"/>
    <property type="match status" value="1"/>
</dbReference>
<evidence type="ECO:0000256" key="1">
    <source>
        <dbReference type="ARBA" id="ARBA00001286"/>
    </source>
</evidence>
<comment type="similarity">
    <text evidence="2">Belongs to the MGMT family.</text>
</comment>
<evidence type="ECO:0000256" key="5">
    <source>
        <dbReference type="ARBA" id="ARBA00022679"/>
    </source>
</evidence>
<feature type="domain" description="Methylguanine DNA methyltransferase ribonuclease-like" evidence="10">
    <location>
        <begin position="9"/>
        <end position="79"/>
    </location>
</feature>
<dbReference type="InterPro" id="IPR036631">
    <property type="entry name" value="MGMT_N_sf"/>
</dbReference>
<dbReference type="InterPro" id="IPR014048">
    <property type="entry name" value="MethylDNA_cys_MeTrfase_DNA-bd"/>
</dbReference>
<name>A0A1J5ISP3_9BACT</name>
<feature type="domain" description="Methylated-DNA-[protein]-cysteine S-methyltransferase DNA binding" evidence="9">
    <location>
        <begin position="85"/>
        <end position="164"/>
    </location>
</feature>
<keyword evidence="7" id="KW-0234">DNA repair</keyword>
<dbReference type="Pfam" id="PF02870">
    <property type="entry name" value="Methyltransf_1N"/>
    <property type="match status" value="1"/>
</dbReference>
<proteinExistence type="inferred from homology"/>
<comment type="catalytic activity">
    <reaction evidence="1">
        <text>a 4-O-methyl-thymidine in DNA + L-cysteinyl-[protein] = a thymidine in DNA + S-methyl-L-cysteinyl-[protein]</text>
        <dbReference type="Rhea" id="RHEA:53428"/>
        <dbReference type="Rhea" id="RHEA-COMP:10131"/>
        <dbReference type="Rhea" id="RHEA-COMP:10132"/>
        <dbReference type="Rhea" id="RHEA-COMP:13555"/>
        <dbReference type="Rhea" id="RHEA-COMP:13556"/>
        <dbReference type="ChEBI" id="CHEBI:29950"/>
        <dbReference type="ChEBI" id="CHEBI:82612"/>
        <dbReference type="ChEBI" id="CHEBI:137386"/>
        <dbReference type="ChEBI" id="CHEBI:137387"/>
        <dbReference type="EC" id="2.1.1.63"/>
    </reaction>
</comment>
<keyword evidence="5" id="KW-0808">Transferase</keyword>
<evidence type="ECO:0000313" key="11">
    <source>
        <dbReference type="EMBL" id="OIP99731.1"/>
    </source>
</evidence>
<keyword evidence="4" id="KW-0489">Methyltransferase</keyword>
<dbReference type="CDD" id="cd06445">
    <property type="entry name" value="ATase"/>
    <property type="match status" value="1"/>
</dbReference>
<dbReference type="PROSITE" id="PS00374">
    <property type="entry name" value="MGMT"/>
    <property type="match status" value="1"/>
</dbReference>
<dbReference type="PANTHER" id="PTHR10815:SF13">
    <property type="entry name" value="METHYLATED-DNA--PROTEIN-CYSTEINE METHYLTRANSFERASE"/>
    <property type="match status" value="1"/>
</dbReference>
<dbReference type="GO" id="GO:0003908">
    <property type="term" value="F:methylated-DNA-[protein]-cysteine S-methyltransferase activity"/>
    <property type="evidence" value="ECO:0007669"/>
    <property type="project" value="UniProtKB-EC"/>
</dbReference>
<accession>A0A1J5ISP3</accession>
<evidence type="ECO:0000259" key="10">
    <source>
        <dbReference type="Pfam" id="PF02870"/>
    </source>
</evidence>
<dbReference type="GO" id="GO:0006281">
    <property type="term" value="P:DNA repair"/>
    <property type="evidence" value="ECO:0007669"/>
    <property type="project" value="UniProtKB-KW"/>
</dbReference>
<evidence type="ECO:0000313" key="12">
    <source>
        <dbReference type="Proteomes" id="UP000183245"/>
    </source>
</evidence>
<dbReference type="NCBIfam" id="TIGR00589">
    <property type="entry name" value="ogt"/>
    <property type="match status" value="1"/>
</dbReference>
<reference evidence="11 12" key="1">
    <citation type="journal article" date="2016" name="Environ. Microbiol.">
        <title>Genomic resolution of a cold subsurface aquifer community provides metabolic insights for novel microbes adapted to high CO concentrations.</title>
        <authorList>
            <person name="Probst A.J."/>
            <person name="Castelle C.J."/>
            <person name="Singh A."/>
            <person name="Brown C.T."/>
            <person name="Anantharaman K."/>
            <person name="Sharon I."/>
            <person name="Hug L.A."/>
            <person name="Burstein D."/>
            <person name="Emerson J.B."/>
            <person name="Thomas B.C."/>
            <person name="Banfield J.F."/>
        </authorList>
    </citation>
    <scope>NUCLEOTIDE SEQUENCE [LARGE SCALE GENOMIC DNA]</scope>
    <source>
        <strain evidence="11">CG2_30_54_11</strain>
    </source>
</reference>
<comment type="catalytic activity">
    <reaction evidence="8">
        <text>a 6-O-methyl-2'-deoxyguanosine in DNA + L-cysteinyl-[protein] = S-methyl-L-cysteinyl-[protein] + a 2'-deoxyguanosine in DNA</text>
        <dbReference type="Rhea" id="RHEA:24000"/>
        <dbReference type="Rhea" id="RHEA-COMP:10131"/>
        <dbReference type="Rhea" id="RHEA-COMP:10132"/>
        <dbReference type="Rhea" id="RHEA-COMP:11367"/>
        <dbReference type="Rhea" id="RHEA-COMP:11368"/>
        <dbReference type="ChEBI" id="CHEBI:29950"/>
        <dbReference type="ChEBI" id="CHEBI:82612"/>
        <dbReference type="ChEBI" id="CHEBI:85445"/>
        <dbReference type="ChEBI" id="CHEBI:85448"/>
        <dbReference type="EC" id="2.1.1.63"/>
    </reaction>
</comment>
<dbReference type="Gene3D" id="1.10.10.10">
    <property type="entry name" value="Winged helix-like DNA-binding domain superfamily/Winged helix DNA-binding domain"/>
    <property type="match status" value="1"/>
</dbReference>
<gene>
    <name evidence="11" type="ORF">AUK40_00545</name>
</gene>
<evidence type="ECO:0000259" key="9">
    <source>
        <dbReference type="Pfam" id="PF01035"/>
    </source>
</evidence>
<evidence type="ECO:0000256" key="4">
    <source>
        <dbReference type="ARBA" id="ARBA00022603"/>
    </source>
</evidence>
<dbReference type="GO" id="GO:0032259">
    <property type="term" value="P:methylation"/>
    <property type="evidence" value="ECO:0007669"/>
    <property type="project" value="UniProtKB-KW"/>
</dbReference>
<dbReference type="AlphaFoldDB" id="A0A1J5ISP3"/>
<dbReference type="PANTHER" id="PTHR10815">
    <property type="entry name" value="METHYLATED-DNA--PROTEIN-CYSTEINE METHYLTRANSFERASE"/>
    <property type="match status" value="1"/>
</dbReference>
<dbReference type="InterPro" id="IPR001497">
    <property type="entry name" value="MethylDNA_cys_MeTrfase_AS"/>
</dbReference>
<dbReference type="InterPro" id="IPR036388">
    <property type="entry name" value="WH-like_DNA-bd_sf"/>
</dbReference>